<dbReference type="EMBL" id="CAJJDP010000102">
    <property type="protein sequence ID" value="CAD8192330.1"/>
    <property type="molecule type" value="Genomic_DNA"/>
</dbReference>
<keyword evidence="2" id="KW-1185">Reference proteome</keyword>
<sequence>MSKINNQIYVQFMALIRFLNLSVLTRIISSIQWRERSSNPRLIKHQNLHLICSPDNLELQNWQEQVPIRCQSRQNNVSAQSEYIDILKFIKQLMSFNQKQRSSMTFSVRFWTRLNCKGSILAAKTQSNMQNKEQLCIHLNIQNAKLLDKYSIYNSRRKYSLY</sequence>
<name>A0A8S1WUS0_PAROT</name>
<gene>
    <name evidence="1" type="ORF">POCTA_138.1.T1020008</name>
</gene>
<comment type="caution">
    <text evidence="1">The sequence shown here is derived from an EMBL/GenBank/DDBJ whole genome shotgun (WGS) entry which is preliminary data.</text>
</comment>
<accession>A0A8S1WUS0</accession>
<dbReference type="AlphaFoldDB" id="A0A8S1WUS0"/>
<dbReference type="Proteomes" id="UP000683925">
    <property type="component" value="Unassembled WGS sequence"/>
</dbReference>
<protein>
    <submittedName>
        <fullName evidence="1">Uncharacterized protein</fullName>
    </submittedName>
</protein>
<organism evidence="1 2">
    <name type="scientific">Paramecium octaurelia</name>
    <dbReference type="NCBI Taxonomy" id="43137"/>
    <lineage>
        <taxon>Eukaryota</taxon>
        <taxon>Sar</taxon>
        <taxon>Alveolata</taxon>
        <taxon>Ciliophora</taxon>
        <taxon>Intramacronucleata</taxon>
        <taxon>Oligohymenophorea</taxon>
        <taxon>Peniculida</taxon>
        <taxon>Parameciidae</taxon>
        <taxon>Paramecium</taxon>
    </lineage>
</organism>
<evidence type="ECO:0000313" key="2">
    <source>
        <dbReference type="Proteomes" id="UP000683925"/>
    </source>
</evidence>
<proteinExistence type="predicted"/>
<reference evidence="1" key="1">
    <citation type="submission" date="2021-01" db="EMBL/GenBank/DDBJ databases">
        <authorList>
            <consortium name="Genoscope - CEA"/>
            <person name="William W."/>
        </authorList>
    </citation>
    <scope>NUCLEOTIDE SEQUENCE</scope>
</reference>
<evidence type="ECO:0000313" key="1">
    <source>
        <dbReference type="EMBL" id="CAD8192330.1"/>
    </source>
</evidence>